<comment type="catalytic activity">
    <reaction evidence="18">
        <text>Ca(2+)(in) = Ca(2+)(out)</text>
        <dbReference type="Rhea" id="RHEA:29671"/>
        <dbReference type="ChEBI" id="CHEBI:29108"/>
    </reaction>
</comment>
<dbReference type="InterPro" id="IPR006202">
    <property type="entry name" value="Neur_chan_lig-bd"/>
</dbReference>
<evidence type="ECO:0000256" key="9">
    <source>
        <dbReference type="ARBA" id="ARBA00023157"/>
    </source>
</evidence>
<reference evidence="23" key="1">
    <citation type="submission" date="2025-08" db="UniProtKB">
        <authorList>
            <consortium name="Ensembl"/>
        </authorList>
    </citation>
    <scope>IDENTIFICATION</scope>
</reference>
<feature type="transmembrane region" description="Helical" evidence="20">
    <location>
        <begin position="310"/>
        <end position="329"/>
    </location>
</feature>
<evidence type="ECO:0000256" key="19">
    <source>
        <dbReference type="ARBA" id="ARBA00037540"/>
    </source>
</evidence>
<evidence type="ECO:0000256" key="17">
    <source>
        <dbReference type="ARBA" id="ARBA00036239"/>
    </source>
</evidence>
<dbReference type="PANTHER" id="PTHR18945">
    <property type="entry name" value="NEUROTRANSMITTER GATED ION CHANNEL"/>
    <property type="match status" value="1"/>
</dbReference>
<keyword evidence="12" id="KW-0628">Postsynaptic cell membrane</keyword>
<keyword evidence="14 20" id="KW-0407">Ion channel</keyword>
<keyword evidence="6" id="KW-0770">Synapse</keyword>
<name>A0A3B3QSN5_9TELE</name>
<dbReference type="Gene3D" id="1.20.58.390">
    <property type="entry name" value="Neurotransmitter-gated ion-channel transmembrane domain"/>
    <property type="match status" value="1"/>
</dbReference>
<comment type="subcellular location">
    <subcellularLocation>
        <location evidence="15">Postsynaptic cell membrane</location>
        <topology evidence="15">Multi-pass membrane protein</topology>
    </subcellularLocation>
</comment>
<keyword evidence="5 20" id="KW-1133">Transmembrane helix</keyword>
<evidence type="ECO:0000256" key="14">
    <source>
        <dbReference type="ARBA" id="ARBA00023303"/>
    </source>
</evidence>
<dbReference type="AlphaFoldDB" id="A0A3B3QSN5"/>
<keyword evidence="4" id="KW-0732">Signal</keyword>
<evidence type="ECO:0000256" key="7">
    <source>
        <dbReference type="ARBA" id="ARBA00023065"/>
    </source>
</evidence>
<evidence type="ECO:0000256" key="15">
    <source>
        <dbReference type="ARBA" id="ARBA00034104"/>
    </source>
</evidence>
<evidence type="ECO:0000313" key="23">
    <source>
        <dbReference type="Ensembl" id="ENSPKIP00000008426.1"/>
    </source>
</evidence>
<keyword evidence="3 20" id="KW-0812">Transmembrane</keyword>
<dbReference type="GO" id="GO:0005230">
    <property type="term" value="F:extracellular ligand-gated monoatomic ion channel activity"/>
    <property type="evidence" value="ECO:0007669"/>
    <property type="project" value="InterPro"/>
</dbReference>
<evidence type="ECO:0000256" key="4">
    <source>
        <dbReference type="ARBA" id="ARBA00022729"/>
    </source>
</evidence>
<evidence type="ECO:0000313" key="24">
    <source>
        <dbReference type="Proteomes" id="UP000261540"/>
    </source>
</evidence>
<evidence type="ECO:0000256" key="13">
    <source>
        <dbReference type="ARBA" id="ARBA00023286"/>
    </source>
</evidence>
<reference evidence="23" key="2">
    <citation type="submission" date="2025-09" db="UniProtKB">
        <authorList>
            <consortium name="Ensembl"/>
        </authorList>
    </citation>
    <scope>IDENTIFICATION</scope>
</reference>
<dbReference type="STRING" id="1676925.ENSPKIP00000008426"/>
<accession>A0A3B3QSN5</accession>
<dbReference type="GO" id="GO:0004888">
    <property type="term" value="F:transmembrane signaling receptor activity"/>
    <property type="evidence" value="ECO:0007669"/>
    <property type="project" value="InterPro"/>
</dbReference>
<dbReference type="Proteomes" id="UP000261540">
    <property type="component" value="Unplaced"/>
</dbReference>
<comment type="catalytic activity">
    <reaction evidence="17">
        <text>Na(+)(in) = Na(+)(out)</text>
        <dbReference type="Rhea" id="RHEA:34963"/>
        <dbReference type="ChEBI" id="CHEBI:29101"/>
    </reaction>
</comment>
<evidence type="ECO:0000256" key="6">
    <source>
        <dbReference type="ARBA" id="ARBA00023018"/>
    </source>
</evidence>
<keyword evidence="8 20" id="KW-0472">Membrane</keyword>
<evidence type="ECO:0000256" key="12">
    <source>
        <dbReference type="ARBA" id="ARBA00023257"/>
    </source>
</evidence>
<comment type="function">
    <text evidence="19">Forms serotonin (5-hydroxytryptamine/5-HT3)-activated cation-selective channel complexes, which when activated cause fast, depolarizing responses in neurons.</text>
</comment>
<keyword evidence="11" id="KW-0325">Glycoprotein</keyword>
<evidence type="ECO:0000256" key="18">
    <source>
        <dbReference type="ARBA" id="ARBA00036634"/>
    </source>
</evidence>
<dbReference type="InterPro" id="IPR006029">
    <property type="entry name" value="Neurotrans-gated_channel_TM"/>
</dbReference>
<dbReference type="InterPro" id="IPR036719">
    <property type="entry name" value="Neuro-gated_channel_TM_sf"/>
</dbReference>
<dbReference type="PRINTS" id="PR00252">
    <property type="entry name" value="NRIONCHANNEL"/>
</dbReference>
<evidence type="ECO:0000256" key="5">
    <source>
        <dbReference type="ARBA" id="ARBA00022989"/>
    </source>
</evidence>
<keyword evidence="13" id="KW-1071">Ligand-gated ion channel</keyword>
<feature type="transmembrane region" description="Helical" evidence="20">
    <location>
        <begin position="281"/>
        <end position="298"/>
    </location>
</feature>
<proteinExistence type="inferred from homology"/>
<feature type="transmembrane region" description="Helical" evidence="20">
    <location>
        <begin position="248"/>
        <end position="269"/>
    </location>
</feature>
<dbReference type="Ensembl" id="ENSPKIT00000032506.1">
    <property type="protein sequence ID" value="ENSPKIP00000008426.1"/>
    <property type="gene ID" value="ENSPKIG00000023923.1"/>
</dbReference>
<keyword evidence="2" id="KW-1003">Cell membrane</keyword>
<evidence type="ECO:0000259" key="22">
    <source>
        <dbReference type="Pfam" id="PF02932"/>
    </source>
</evidence>
<dbReference type="InterPro" id="IPR018000">
    <property type="entry name" value="Neurotransmitter_ion_chnl_CS"/>
</dbReference>
<dbReference type="InterPro" id="IPR006201">
    <property type="entry name" value="Neur_channel"/>
</dbReference>
<comment type="similarity">
    <text evidence="20">Belongs to the ligand-gated ion channel (TC 1.A.9) family.</text>
</comment>
<dbReference type="PROSITE" id="PS00236">
    <property type="entry name" value="NEUROTR_ION_CHANNEL"/>
    <property type="match status" value="1"/>
</dbReference>
<evidence type="ECO:0000256" key="8">
    <source>
        <dbReference type="ARBA" id="ARBA00023136"/>
    </source>
</evidence>
<evidence type="ECO:0000256" key="11">
    <source>
        <dbReference type="ARBA" id="ARBA00023180"/>
    </source>
</evidence>
<feature type="transmembrane region" description="Helical" evidence="20">
    <location>
        <begin position="443"/>
        <end position="466"/>
    </location>
</feature>
<dbReference type="InterPro" id="IPR036734">
    <property type="entry name" value="Neur_chan_lig-bd_sf"/>
</dbReference>
<sequence>MSQVQTGAGRQKGLKWLNSGEKLVALLIASLLLQDAESLYREIEKTFYLNPIRPVYSLKTPTNVTIYFTLYSILGVDEMTQILTTYIWLTLSWKIEYLSWDPVQCGTAVVTLPREKLWMPDIVINECMDRDTSPRIPYVHLDSSGYVTDSRPVRSVSSCNLDIYTFPFDVQNCSLTFNSYIHTSSDITINMGESGEESLMWSNMVMNTIEEWELVDITVSKTQCDYYNYSIYDTVVYNIVMRRRPTTYVVNLLIPSCFLLIVDLISFLLPPEAVDRATFKMTIILGYTVFLLIMNNLLPSTGNTLPLLNVVFSVCLALMVASLLETIIITKILCKSNHSAVPHWVQILVFKYLAWLVRFPQKPGDQETETYSPITQAVKNPVSMSVSDPTSNKSRLQLDDPVVEVLKKLGQDLLAIRIEVEKHLACRNAADEWDRVGHIIDRFLFILYVLFIFFSLIAFIMFWLQWLGQ</sequence>
<evidence type="ECO:0000256" key="20">
    <source>
        <dbReference type="RuleBase" id="RU000687"/>
    </source>
</evidence>
<evidence type="ECO:0000259" key="21">
    <source>
        <dbReference type="Pfam" id="PF02931"/>
    </source>
</evidence>
<dbReference type="GeneTree" id="ENSGT00940000164924"/>
<dbReference type="Pfam" id="PF02932">
    <property type="entry name" value="Neur_chan_memb"/>
    <property type="match status" value="1"/>
</dbReference>
<keyword evidence="1 20" id="KW-0813">Transport</keyword>
<evidence type="ECO:0000256" key="16">
    <source>
        <dbReference type="ARBA" id="ARBA00034430"/>
    </source>
</evidence>
<evidence type="ECO:0000256" key="10">
    <source>
        <dbReference type="ARBA" id="ARBA00023170"/>
    </source>
</evidence>
<evidence type="ECO:0000256" key="2">
    <source>
        <dbReference type="ARBA" id="ARBA00022475"/>
    </source>
</evidence>
<dbReference type="CDD" id="cd19063">
    <property type="entry name" value="LGIC_TM_5-HT3"/>
    <property type="match status" value="1"/>
</dbReference>
<feature type="domain" description="Neurotransmitter-gated ion-channel transmembrane" evidence="22">
    <location>
        <begin position="252"/>
        <end position="459"/>
    </location>
</feature>
<keyword evidence="10" id="KW-0675">Receptor</keyword>
<keyword evidence="9" id="KW-1015">Disulfide bond</keyword>
<keyword evidence="24" id="KW-1185">Reference proteome</keyword>
<keyword evidence="7 20" id="KW-0406">Ion transport</keyword>
<evidence type="ECO:0000256" key="3">
    <source>
        <dbReference type="ARBA" id="ARBA00022692"/>
    </source>
</evidence>
<dbReference type="InterPro" id="IPR038050">
    <property type="entry name" value="Neuro_actylchol_rec"/>
</dbReference>
<evidence type="ECO:0000256" key="1">
    <source>
        <dbReference type="ARBA" id="ARBA00022448"/>
    </source>
</evidence>
<dbReference type="Pfam" id="PF02931">
    <property type="entry name" value="Neur_chan_LBD"/>
    <property type="match status" value="1"/>
</dbReference>
<dbReference type="InterPro" id="IPR049944">
    <property type="entry name" value="LGIC_TM_5-HT3"/>
</dbReference>
<dbReference type="GO" id="GO:0045211">
    <property type="term" value="C:postsynaptic membrane"/>
    <property type="evidence" value="ECO:0007669"/>
    <property type="project" value="UniProtKB-SubCell"/>
</dbReference>
<dbReference type="Gene3D" id="2.70.170.10">
    <property type="entry name" value="Neurotransmitter-gated ion-channel ligand-binding domain"/>
    <property type="match status" value="1"/>
</dbReference>
<dbReference type="FunFam" id="2.70.170.10:FF:000017">
    <property type="entry name" value="5-hydroxytryptamine receptor 3A"/>
    <property type="match status" value="1"/>
</dbReference>
<dbReference type="SUPFAM" id="SSF63712">
    <property type="entry name" value="Nicotinic receptor ligand binding domain-like"/>
    <property type="match status" value="1"/>
</dbReference>
<protein>
    <submittedName>
        <fullName evidence="23">5-hydroxytryptamine receptor 3A-like</fullName>
    </submittedName>
</protein>
<comment type="catalytic activity">
    <reaction evidence="16">
        <text>K(+)(in) = K(+)(out)</text>
        <dbReference type="Rhea" id="RHEA:29463"/>
        <dbReference type="ChEBI" id="CHEBI:29103"/>
    </reaction>
</comment>
<feature type="domain" description="Neurotransmitter-gated ion-channel ligand-binding" evidence="21">
    <location>
        <begin position="37"/>
        <end position="245"/>
    </location>
</feature>
<organism evidence="23 24">
    <name type="scientific">Paramormyrops kingsleyae</name>
    <dbReference type="NCBI Taxonomy" id="1676925"/>
    <lineage>
        <taxon>Eukaryota</taxon>
        <taxon>Metazoa</taxon>
        <taxon>Chordata</taxon>
        <taxon>Craniata</taxon>
        <taxon>Vertebrata</taxon>
        <taxon>Euteleostomi</taxon>
        <taxon>Actinopterygii</taxon>
        <taxon>Neopterygii</taxon>
        <taxon>Teleostei</taxon>
        <taxon>Osteoglossocephala</taxon>
        <taxon>Osteoglossomorpha</taxon>
        <taxon>Osteoglossiformes</taxon>
        <taxon>Mormyridae</taxon>
        <taxon>Paramormyrops</taxon>
    </lineage>
</organism>
<dbReference type="SUPFAM" id="SSF90112">
    <property type="entry name" value="Neurotransmitter-gated ion-channel transmembrane pore"/>
    <property type="match status" value="1"/>
</dbReference>